<dbReference type="InterPro" id="IPR053713">
    <property type="entry name" value="Bact_OM_Channel_sf"/>
</dbReference>
<evidence type="ECO:0008006" key="5">
    <source>
        <dbReference type="Google" id="ProtNLM"/>
    </source>
</evidence>
<dbReference type="SUPFAM" id="SSF56935">
    <property type="entry name" value="Porins"/>
    <property type="match status" value="1"/>
</dbReference>
<protein>
    <recommendedName>
        <fullName evidence="5">Oligogalacturonate-specific porin kdgM</fullName>
    </recommendedName>
</protein>
<dbReference type="Pfam" id="PF06178">
    <property type="entry name" value="KdgM"/>
    <property type="match status" value="1"/>
</dbReference>
<evidence type="ECO:0000313" key="4">
    <source>
        <dbReference type="Proteomes" id="UP000175893"/>
    </source>
</evidence>
<evidence type="ECO:0000256" key="1">
    <source>
        <dbReference type="ARBA" id="ARBA00022729"/>
    </source>
</evidence>
<dbReference type="InterPro" id="IPR009331">
    <property type="entry name" value="Oligogalacturonate-sp_porin"/>
</dbReference>
<gene>
    <name evidence="3" type="ORF">A9798_12115</name>
</gene>
<evidence type="ECO:0000256" key="2">
    <source>
        <dbReference type="SAM" id="SignalP"/>
    </source>
</evidence>
<proteinExistence type="predicted"/>
<evidence type="ECO:0000313" key="3">
    <source>
        <dbReference type="EMBL" id="AOV97620.1"/>
    </source>
</evidence>
<keyword evidence="1 2" id="KW-0732">Signal</keyword>
<dbReference type="Proteomes" id="UP000175893">
    <property type="component" value="Chromosome"/>
</dbReference>
<dbReference type="RefSeq" id="WP_070245165.1">
    <property type="nucleotide sequence ID" value="NZ_CP016043.1"/>
</dbReference>
<accession>A0ABN4SYX7</accession>
<dbReference type="PANTHER" id="PTHR38105">
    <property type="entry name" value="OUTER MEMBRANE PROTEIN-RELATED-RELATED"/>
    <property type="match status" value="1"/>
</dbReference>
<organism evidence="3 4">
    <name type="scientific">Edwardsiella hoshinae</name>
    <dbReference type="NCBI Taxonomy" id="93378"/>
    <lineage>
        <taxon>Bacteria</taxon>
        <taxon>Pseudomonadati</taxon>
        <taxon>Pseudomonadota</taxon>
        <taxon>Gammaproteobacteria</taxon>
        <taxon>Enterobacterales</taxon>
        <taxon>Hafniaceae</taxon>
        <taxon>Edwardsiella</taxon>
    </lineage>
</organism>
<dbReference type="EMBL" id="CP016043">
    <property type="protein sequence ID" value="AOV97620.1"/>
    <property type="molecule type" value="Genomic_DNA"/>
</dbReference>
<name>A0ABN4SYX7_9GAMM</name>
<feature type="chain" id="PRO_5047198719" description="Oligogalacturonate-specific porin kdgM" evidence="2">
    <location>
        <begin position="23"/>
        <end position="231"/>
    </location>
</feature>
<feature type="signal peptide" evidence="2">
    <location>
        <begin position="1"/>
        <end position="22"/>
    </location>
</feature>
<dbReference type="Gene3D" id="2.40.160.40">
    <property type="entry name" value="monomeric porin ompg"/>
    <property type="match status" value="1"/>
</dbReference>
<sequence>MEKKIIALTLAAATLALPYTYAATTLDFRHEYADSTRIHKDRIAIIQSLDNGVSFYVDASVKSGGVNNEQDKFLSDLVTNAIEMGLSYNYKIDQNISLQPGIIFESGNDNAIYKPYLRAQYSFDNGLYLAGRYRYDYARKTQDGSNDETTNRLDGYIGYRFADVRLEYNYTQMYSDALKYNNKKTNYEHNVAFAYKINQTFTPYIEVGNVAVNKNSDARQTRYRVGLQYNF</sequence>
<keyword evidence="4" id="KW-1185">Reference proteome</keyword>
<dbReference type="PANTHER" id="PTHR38105:SF5">
    <property type="entry name" value="OUTER MEMBRANE PROTEIN"/>
    <property type="match status" value="1"/>
</dbReference>
<reference evidence="3 4" key="1">
    <citation type="submission" date="2016-06" db="EMBL/GenBank/DDBJ databases">
        <title>Complete genome sequence of Edwardsiella hoshinae ATCC 35051.</title>
        <authorList>
            <person name="Reichley S.R."/>
            <person name="Waldbieser G.C."/>
            <person name="Lawrence M.L."/>
            <person name="Griffin M.J."/>
        </authorList>
    </citation>
    <scope>NUCLEOTIDE SEQUENCE [LARGE SCALE GENOMIC DNA]</scope>
    <source>
        <strain evidence="3 4">ATCC 35051</strain>
    </source>
</reference>